<dbReference type="Pfam" id="PF08901">
    <property type="entry name" value="DUF1847"/>
    <property type="match status" value="1"/>
</dbReference>
<dbReference type="InterPro" id="IPR014997">
    <property type="entry name" value="DUF1847"/>
</dbReference>
<sequence>MYTCAFCNVLACAGGDREKMPGNCPMRQMDMAREVLPAYAREEYRDFYRNSSEIEGEGYGQWPRLREVAEFARKMQYQKIGLAFCKGLHKEARIVADYLRKQGFEVVSVICKTGGISKEQVGIPEEKKLHPGEFEAMCNPIGQARLLNEQNTEFNIALGLCVGHDSLFYRESQALVTTLVAKDRVLAHNPCGAIYCADGYFKNRLQGE</sequence>
<dbReference type="Proteomes" id="UP000886817">
    <property type="component" value="Unassembled WGS sequence"/>
</dbReference>
<reference evidence="1" key="2">
    <citation type="submission" date="2021-04" db="EMBL/GenBank/DDBJ databases">
        <authorList>
            <person name="Gilroy R."/>
        </authorList>
    </citation>
    <scope>NUCLEOTIDE SEQUENCE</scope>
    <source>
        <strain evidence="1">ChiSjej1B19-8411</strain>
    </source>
</reference>
<dbReference type="EMBL" id="DXEX01000275">
    <property type="protein sequence ID" value="HIX60585.1"/>
    <property type="molecule type" value="Genomic_DNA"/>
</dbReference>
<protein>
    <submittedName>
        <fullName evidence="1">DUF1847 domain-containing protein</fullName>
    </submittedName>
</protein>
<name>A0A9D1WK65_9FIRM</name>
<gene>
    <name evidence="1" type="ORF">IAA45_12875</name>
</gene>
<evidence type="ECO:0000313" key="1">
    <source>
        <dbReference type="EMBL" id="HIX60585.1"/>
    </source>
</evidence>
<organism evidence="1 2">
    <name type="scientific">Candidatus Blautia gallistercoris</name>
    <dbReference type="NCBI Taxonomy" id="2838490"/>
    <lineage>
        <taxon>Bacteria</taxon>
        <taxon>Bacillati</taxon>
        <taxon>Bacillota</taxon>
        <taxon>Clostridia</taxon>
        <taxon>Lachnospirales</taxon>
        <taxon>Lachnospiraceae</taxon>
        <taxon>Blautia</taxon>
    </lineage>
</organism>
<evidence type="ECO:0000313" key="2">
    <source>
        <dbReference type="Proteomes" id="UP000886817"/>
    </source>
</evidence>
<accession>A0A9D1WK65</accession>
<reference evidence="1" key="1">
    <citation type="journal article" date="2021" name="PeerJ">
        <title>Extensive microbial diversity within the chicken gut microbiome revealed by metagenomics and culture.</title>
        <authorList>
            <person name="Gilroy R."/>
            <person name="Ravi A."/>
            <person name="Getino M."/>
            <person name="Pursley I."/>
            <person name="Horton D.L."/>
            <person name="Alikhan N.F."/>
            <person name="Baker D."/>
            <person name="Gharbi K."/>
            <person name="Hall N."/>
            <person name="Watson M."/>
            <person name="Adriaenssens E.M."/>
            <person name="Foster-Nyarko E."/>
            <person name="Jarju S."/>
            <person name="Secka A."/>
            <person name="Antonio M."/>
            <person name="Oren A."/>
            <person name="Chaudhuri R.R."/>
            <person name="La Ragione R."/>
            <person name="Hildebrand F."/>
            <person name="Pallen M.J."/>
        </authorList>
    </citation>
    <scope>NUCLEOTIDE SEQUENCE</scope>
    <source>
        <strain evidence="1">ChiSjej1B19-8411</strain>
    </source>
</reference>
<comment type="caution">
    <text evidence="1">The sequence shown here is derived from an EMBL/GenBank/DDBJ whole genome shotgun (WGS) entry which is preliminary data.</text>
</comment>
<proteinExistence type="predicted"/>
<dbReference type="AlphaFoldDB" id="A0A9D1WK65"/>